<reference evidence="4" key="1">
    <citation type="submission" date="2015-01" db="EMBL/GenBank/DDBJ databases">
        <title>The Genome Sequence of Cladophialophora bantiana CBS 173.52.</title>
        <authorList>
            <consortium name="The Broad Institute Genomics Platform"/>
            <person name="Cuomo C."/>
            <person name="de Hoog S."/>
            <person name="Gorbushina A."/>
            <person name="Stielow B."/>
            <person name="Teixiera M."/>
            <person name="Abouelleil A."/>
            <person name="Chapman S.B."/>
            <person name="Priest M."/>
            <person name="Young S.K."/>
            <person name="Wortman J."/>
            <person name="Nusbaum C."/>
            <person name="Birren B."/>
        </authorList>
    </citation>
    <scope>NUCLEOTIDE SEQUENCE [LARGE SCALE GENOMIC DNA]</scope>
    <source>
        <strain evidence="4">CBS 173.52</strain>
    </source>
</reference>
<dbReference type="VEuPathDB" id="FungiDB:Z519_04709"/>
<keyword evidence="2" id="KW-1133">Transmembrane helix</keyword>
<sequence length="649" mass="71929">MAPQDLSTVLSSWLLIALSLIPISIAAEPTAQSTNATLPNGISNHGDPNLLCTSTKWSDVAFFFIGNYAAHAGTVVSLPGESTMDFVVTVLLALVFPSSGALRGFRFIRNSTMTRDPLHVALKAGALCMVVRAPNWSPKSGDCLHTLSFVSKDMIRMAKAEPLLSRRKVDKLLKERRNPAEELNSLLNGELCHRRKQCTNPRQPARLSVETPPWLRGSLLLVGRRIHGNLKLPQGYTLVGVPKDASVESCIRNIDNVGDSILNRFETEVIAASYSTPKALVAIAQAVYASVTLYRSRGDQITRYGYAAFGLTVVPYIAMSLLNLLSTLVTPEYAALYMIGSGIMDEAKTRGGVFESVVGRLVDEEVTVDQTFLFSGSFKERDEDHNCEDEVGDNHRQSRKMFEFDLTSEQVNNPASVEKPGSEDSAGTKEPEQKTSAVVETSWSVPVTSMTRQRSSTIWAFISTTQSRLDPMVTASSRPPRDEPCIVVPACYNFKRKITKYSRLDCHYPRTATPGPLQVIFDIVIRGRNLDSWAATFILSAIWIAIIGGMSHFKPGSSTLAQRAWIMTWMVYGIFVGGMWRPKVSVLTELWRQTRMARRERIPLGFRFYGNFFGVHMALLNVCLYSTPAVGGFVVVAKMIWEYGNCQRI</sequence>
<dbReference type="AlphaFoldDB" id="A0A0D2G7V3"/>
<dbReference type="GeneID" id="27697637"/>
<accession>A0A0D2G7V3</accession>
<dbReference type="RefSeq" id="XP_016621401.1">
    <property type="nucleotide sequence ID" value="XM_016762454.1"/>
</dbReference>
<keyword evidence="2" id="KW-0472">Membrane</keyword>
<feature type="transmembrane region" description="Helical" evidence="2">
    <location>
        <begin position="564"/>
        <end position="581"/>
    </location>
</feature>
<feature type="compositionally biased region" description="Basic and acidic residues" evidence="1">
    <location>
        <begin position="420"/>
        <end position="433"/>
    </location>
</feature>
<feature type="transmembrane region" description="Helical" evidence="2">
    <location>
        <begin position="304"/>
        <end position="325"/>
    </location>
</feature>
<proteinExistence type="predicted"/>
<evidence type="ECO:0000313" key="5">
    <source>
        <dbReference type="Proteomes" id="UP000053789"/>
    </source>
</evidence>
<feature type="transmembrane region" description="Helical" evidence="2">
    <location>
        <begin position="618"/>
        <end position="641"/>
    </location>
</feature>
<feature type="signal peptide" evidence="3">
    <location>
        <begin position="1"/>
        <end position="26"/>
    </location>
</feature>
<evidence type="ECO:0000313" key="4">
    <source>
        <dbReference type="EMBL" id="KIW94732.1"/>
    </source>
</evidence>
<gene>
    <name evidence="4" type="ORF">Z519_04709</name>
</gene>
<organism evidence="4 5">
    <name type="scientific">Cladophialophora bantiana (strain ATCC 10958 / CBS 173.52 / CDC B-1940 / NIH 8579)</name>
    <name type="common">Xylohypha bantiana</name>
    <dbReference type="NCBI Taxonomy" id="1442370"/>
    <lineage>
        <taxon>Eukaryota</taxon>
        <taxon>Fungi</taxon>
        <taxon>Dikarya</taxon>
        <taxon>Ascomycota</taxon>
        <taxon>Pezizomycotina</taxon>
        <taxon>Eurotiomycetes</taxon>
        <taxon>Chaetothyriomycetidae</taxon>
        <taxon>Chaetothyriales</taxon>
        <taxon>Herpotrichiellaceae</taxon>
        <taxon>Cladophialophora</taxon>
    </lineage>
</organism>
<dbReference type="Proteomes" id="UP000053789">
    <property type="component" value="Unassembled WGS sequence"/>
</dbReference>
<dbReference type="OrthoDB" id="4143440at2759"/>
<dbReference type="EMBL" id="KN846985">
    <property type="protein sequence ID" value="KIW94732.1"/>
    <property type="molecule type" value="Genomic_DNA"/>
</dbReference>
<feature type="transmembrane region" description="Helical" evidence="2">
    <location>
        <begin position="86"/>
        <end position="105"/>
    </location>
</feature>
<name>A0A0D2G7V3_CLAB1</name>
<keyword evidence="3" id="KW-0732">Signal</keyword>
<feature type="transmembrane region" description="Helical" evidence="2">
    <location>
        <begin position="533"/>
        <end position="552"/>
    </location>
</feature>
<dbReference type="HOGENOM" id="CLU_020135_0_0_1"/>
<keyword evidence="5" id="KW-1185">Reference proteome</keyword>
<feature type="region of interest" description="Disordered" evidence="1">
    <location>
        <begin position="411"/>
        <end position="440"/>
    </location>
</feature>
<protein>
    <submittedName>
        <fullName evidence="4">Uncharacterized protein</fullName>
    </submittedName>
</protein>
<evidence type="ECO:0000256" key="2">
    <source>
        <dbReference type="SAM" id="Phobius"/>
    </source>
</evidence>
<keyword evidence="2" id="KW-0812">Transmembrane</keyword>
<feature type="chain" id="PRO_5002253651" evidence="3">
    <location>
        <begin position="27"/>
        <end position="649"/>
    </location>
</feature>
<evidence type="ECO:0000256" key="3">
    <source>
        <dbReference type="SAM" id="SignalP"/>
    </source>
</evidence>
<evidence type="ECO:0000256" key="1">
    <source>
        <dbReference type="SAM" id="MobiDB-lite"/>
    </source>
</evidence>